<keyword evidence="4" id="KW-0671">Queuosine biosynthesis</keyword>
<keyword evidence="1 4" id="KW-0328">Glycosyltransferase</keyword>
<dbReference type="InterPro" id="IPR050076">
    <property type="entry name" value="ArchSynthase1/Queuine_TRR"/>
</dbReference>
<feature type="binding site" evidence="4">
    <location>
        <position position="309"/>
    </location>
    <ligand>
        <name>Zn(2+)</name>
        <dbReference type="ChEBI" id="CHEBI:29105"/>
    </ligand>
</feature>
<dbReference type="HAMAP" id="MF_00168">
    <property type="entry name" value="Q_tRNA_Tgt"/>
    <property type="match status" value="1"/>
</dbReference>
<comment type="caution">
    <text evidence="6">The sequence shown here is derived from an EMBL/GenBank/DDBJ whole genome shotgun (WGS) entry which is preliminary data.</text>
</comment>
<feature type="domain" description="tRNA-guanine(15) transglycosylase-like" evidence="5">
    <location>
        <begin position="15"/>
        <end position="367"/>
    </location>
</feature>
<sequence length="369" mass="42193">MGLKFEYIAKDKHSEARRTRLHTSHGIIETPVFMPVGTFGAVRTLDHIELENMGVQIILGNTYHLYLRPGPEILKELKGYHKFICWDKPILTDSGGFQIFSLPHQRIISEKGVTFKSYVDQSYKKMTPESTIAFQEIIGSDIMMALDVCVPSTSKYDACASAMERTHRWAKRCKLSKSKDENSLFGIVQGAVFENLRKESAETLINLDFDGYAIGGLAVGETDEERIHFTEFTAKLLPNNKPRYLMGVGTPHDLVRGVMSGVDMFDCIIPTNHARQGVAYTFIGKQKLRRTIYAKDTNPIDENCSCYVCNKFTRAYLHQLCKCEEPTGWKLISYHNTWFYEKLMQKMRKTIEEGTFSNFANDFLKNVKE</sequence>
<comment type="function">
    <text evidence="4">Catalyzes the base-exchange of a guanine (G) residue with the queuine precursor 7-aminomethyl-7-deazaguanine (PreQ1) at position 34 (anticodon wobble position) in tRNAs with GU(N) anticodons (tRNA-Asp, -Asn, -His and -Tyr). Catalysis occurs through a double-displacement mechanism. The nucleophile active site attacks the C1' of nucleotide 34 to detach the guanine base from the RNA, forming a covalent enzyme-RNA intermediate. The proton acceptor active site deprotonates the incoming PreQ1, allowing a nucleophilic attack on the C1' of the ribose to form the product. After dissociation, two additional enzymatic reactions on the tRNA convert PreQ1 to queuine (Q), resulting in the hypermodified nucleoside queuosine (7-(((4,5-cis-dihydroxy-2-cyclopenten-1-yl)amino)methyl)-7-deazaguanosine).</text>
</comment>
<feature type="binding site" evidence="4">
    <location>
        <begin position="93"/>
        <end position="97"/>
    </location>
    <ligand>
        <name>substrate</name>
    </ligand>
</feature>
<feature type="region of interest" description="RNA binding" evidence="4">
    <location>
        <begin position="247"/>
        <end position="253"/>
    </location>
</feature>
<dbReference type="Proteomes" id="UP000253934">
    <property type="component" value="Unassembled WGS sequence"/>
</dbReference>
<dbReference type="EC" id="2.4.2.29" evidence="4"/>
<feature type="binding site" evidence="4">
    <location>
        <position position="189"/>
    </location>
    <ligand>
        <name>substrate</name>
    </ligand>
</feature>
<protein>
    <recommendedName>
        <fullName evidence="4">Queuine tRNA-ribosyltransferase</fullName>
        <ecNumber evidence="4">2.4.2.29</ecNumber>
    </recommendedName>
    <alternativeName>
        <fullName evidence="4">Guanine insertion enzyme</fullName>
    </alternativeName>
    <alternativeName>
        <fullName evidence="4">tRNA-guanine transglycosylase</fullName>
    </alternativeName>
</protein>
<keyword evidence="2 4" id="KW-0808">Transferase</keyword>
<evidence type="ECO:0000256" key="2">
    <source>
        <dbReference type="ARBA" id="ARBA00022679"/>
    </source>
</evidence>
<dbReference type="RefSeq" id="WP_338636186.1">
    <property type="nucleotide sequence ID" value="NZ_CP146516.1"/>
</dbReference>
<feature type="binding site" evidence="4">
    <location>
        <position position="335"/>
    </location>
    <ligand>
        <name>Zn(2+)</name>
        <dbReference type="ChEBI" id="CHEBI:29105"/>
    </ligand>
</feature>
<accession>A0A369KRX6</accession>
<dbReference type="InterPro" id="IPR036511">
    <property type="entry name" value="TGT-like_sf"/>
</dbReference>
<feature type="binding site" evidence="4">
    <location>
        <position position="216"/>
    </location>
    <ligand>
        <name>substrate</name>
    </ligand>
</feature>
<dbReference type="GO" id="GO:0005829">
    <property type="term" value="C:cytosol"/>
    <property type="evidence" value="ECO:0007669"/>
    <property type="project" value="TreeGrafter"/>
</dbReference>
<feature type="binding site" evidence="4">
    <location>
        <position position="306"/>
    </location>
    <ligand>
        <name>Zn(2+)</name>
        <dbReference type="ChEBI" id="CHEBI:29105"/>
    </ligand>
</feature>
<organism evidence="6 7">
    <name type="scientific">Spirobacillus cienkowskii</name>
    <dbReference type="NCBI Taxonomy" id="495820"/>
    <lineage>
        <taxon>Bacteria</taxon>
        <taxon>Pseudomonadati</taxon>
        <taxon>Bdellovibrionota</taxon>
        <taxon>Oligoflexia</taxon>
        <taxon>Silvanigrellales</taxon>
        <taxon>Spirobacillus</taxon>
    </lineage>
</organism>
<evidence type="ECO:0000313" key="7">
    <source>
        <dbReference type="Proteomes" id="UP000253934"/>
    </source>
</evidence>
<dbReference type="InterPro" id="IPR002616">
    <property type="entry name" value="tRNA_ribo_trans-like"/>
</dbReference>
<dbReference type="Gene3D" id="3.20.20.105">
    <property type="entry name" value="Queuine tRNA-ribosyltransferase-like"/>
    <property type="match status" value="1"/>
</dbReference>
<dbReference type="SUPFAM" id="SSF51713">
    <property type="entry name" value="tRNA-guanine transglycosylase"/>
    <property type="match status" value="1"/>
</dbReference>
<comment type="similarity">
    <text evidence="4">Belongs to the queuine tRNA-ribosyltransferase family.</text>
</comment>
<dbReference type="InterPro" id="IPR004803">
    <property type="entry name" value="TGT"/>
</dbReference>
<feature type="binding site" evidence="4">
    <location>
        <position position="304"/>
    </location>
    <ligand>
        <name>Zn(2+)</name>
        <dbReference type="ChEBI" id="CHEBI:29105"/>
    </ligand>
</feature>
<comment type="subunit">
    <text evidence="4">Homodimer. Within each dimer, one monomer is responsible for RNA recognition and catalysis, while the other monomer binds to the replacement base PreQ1.</text>
</comment>
<dbReference type="PANTHER" id="PTHR46499:SF1">
    <property type="entry name" value="QUEUINE TRNA-RIBOSYLTRANSFERASE"/>
    <property type="match status" value="1"/>
</dbReference>
<reference evidence="6" key="1">
    <citation type="submission" date="2018-04" db="EMBL/GenBank/DDBJ databases">
        <title>Draft genome sequence of the Candidatus Spirobacillus cienkowskii, a pathogen of freshwater Daphnia species, reconstructed from hemolymph metagenomic reads.</title>
        <authorList>
            <person name="Bresciani L."/>
            <person name="Lemos L.N."/>
            <person name="Wale N."/>
            <person name="Lin J.Y."/>
            <person name="Fernandes G.R."/>
            <person name="Duffy M.A."/>
            <person name="Rodrigues J.M."/>
        </authorList>
    </citation>
    <scope>NUCLEOTIDE SEQUENCE [LARGE SCALE GENOMIC DNA]</scope>
    <source>
        <strain evidence="6">Binning01</strain>
    </source>
</reference>
<dbReference type="AlphaFoldDB" id="A0A369KRX6"/>
<comment type="cofactor">
    <cofactor evidence="4">
        <name>Zn(2+)</name>
        <dbReference type="ChEBI" id="CHEBI:29105"/>
    </cofactor>
    <text evidence="4">Binds 1 zinc ion per subunit.</text>
</comment>
<dbReference type="NCBIfam" id="TIGR00430">
    <property type="entry name" value="Q_tRNA_tgt"/>
    <property type="match status" value="1"/>
</dbReference>
<dbReference type="GO" id="GO:0046872">
    <property type="term" value="F:metal ion binding"/>
    <property type="evidence" value="ECO:0007669"/>
    <property type="project" value="UniProtKB-KW"/>
</dbReference>
<evidence type="ECO:0000256" key="4">
    <source>
        <dbReference type="HAMAP-Rule" id="MF_00168"/>
    </source>
</evidence>
<proteinExistence type="inferred from homology"/>
<comment type="catalytic activity">
    <reaction evidence="4">
        <text>7-aminomethyl-7-carbaguanine + guanosine(34) in tRNA = 7-aminomethyl-7-carbaguanosine(34) in tRNA + guanine</text>
        <dbReference type="Rhea" id="RHEA:24104"/>
        <dbReference type="Rhea" id="RHEA-COMP:10341"/>
        <dbReference type="Rhea" id="RHEA-COMP:10342"/>
        <dbReference type="ChEBI" id="CHEBI:16235"/>
        <dbReference type="ChEBI" id="CHEBI:58703"/>
        <dbReference type="ChEBI" id="CHEBI:74269"/>
        <dbReference type="ChEBI" id="CHEBI:82833"/>
        <dbReference type="EC" id="2.4.2.29"/>
    </reaction>
</comment>
<keyword evidence="7" id="KW-1185">Reference proteome</keyword>
<comment type="pathway">
    <text evidence="4">tRNA modification; tRNA-queuosine biosynthesis.</text>
</comment>
<keyword evidence="4" id="KW-0862">Zinc</keyword>
<evidence type="ECO:0000256" key="1">
    <source>
        <dbReference type="ARBA" id="ARBA00022676"/>
    </source>
</evidence>
<evidence type="ECO:0000313" key="6">
    <source>
        <dbReference type="EMBL" id="RDB36140.1"/>
    </source>
</evidence>
<dbReference type="GO" id="GO:0008616">
    <property type="term" value="P:tRNA queuosine(34) biosynthetic process"/>
    <property type="evidence" value="ECO:0007669"/>
    <property type="project" value="UniProtKB-UniRule"/>
</dbReference>
<gene>
    <name evidence="4" type="primary">tgt</name>
    <name evidence="6" type="ORF">DCC88_06560</name>
</gene>
<dbReference type="EMBL" id="QOVW01000066">
    <property type="protein sequence ID" value="RDB36140.1"/>
    <property type="molecule type" value="Genomic_DNA"/>
</dbReference>
<feature type="binding site" evidence="4">
    <location>
        <position position="147"/>
    </location>
    <ligand>
        <name>substrate</name>
    </ligand>
</feature>
<dbReference type="GO" id="GO:0008479">
    <property type="term" value="F:tRNA-guanosine(34) queuine transglycosylase activity"/>
    <property type="evidence" value="ECO:0007669"/>
    <property type="project" value="UniProtKB-UniRule"/>
</dbReference>
<keyword evidence="3 4" id="KW-0819">tRNA processing</keyword>
<dbReference type="NCBIfam" id="TIGR00449">
    <property type="entry name" value="tgt_general"/>
    <property type="match status" value="1"/>
</dbReference>
<name>A0A369KRX6_9BACT</name>
<dbReference type="Pfam" id="PF01702">
    <property type="entry name" value="TGT"/>
    <property type="match status" value="1"/>
</dbReference>
<feature type="active site" description="Proton acceptor" evidence="4">
    <location>
        <position position="93"/>
    </location>
</feature>
<comment type="caution">
    <text evidence="4">Lacks conserved residue(s) required for the propagation of feature annotation.</text>
</comment>
<dbReference type="PANTHER" id="PTHR46499">
    <property type="entry name" value="QUEUINE TRNA-RIBOSYLTRANSFERASE"/>
    <property type="match status" value="1"/>
</dbReference>
<dbReference type="UniPathway" id="UPA00392"/>
<feature type="active site" description="Nucleophile" evidence="4">
    <location>
        <position position="266"/>
    </location>
</feature>
<evidence type="ECO:0000259" key="5">
    <source>
        <dbReference type="Pfam" id="PF01702"/>
    </source>
</evidence>
<evidence type="ECO:0000256" key="3">
    <source>
        <dbReference type="ARBA" id="ARBA00022694"/>
    </source>
</evidence>
<keyword evidence="4" id="KW-0479">Metal-binding</keyword>